<proteinExistence type="predicted"/>
<dbReference type="Gene3D" id="3.90.550.10">
    <property type="entry name" value="Spore Coat Polysaccharide Biosynthesis Protein SpsA, Chain A"/>
    <property type="match status" value="1"/>
</dbReference>
<dbReference type="PANTHER" id="PTHR43179:SF7">
    <property type="entry name" value="RHAMNOSYLTRANSFERASE WBBL"/>
    <property type="match status" value="1"/>
</dbReference>
<dbReference type="SUPFAM" id="SSF53448">
    <property type="entry name" value="Nucleotide-diphospho-sugar transferases"/>
    <property type="match status" value="1"/>
</dbReference>
<dbReference type="Proteomes" id="UP000501379">
    <property type="component" value="Chromosome"/>
</dbReference>
<dbReference type="PANTHER" id="PTHR43179">
    <property type="entry name" value="RHAMNOSYLTRANSFERASE WBBL"/>
    <property type="match status" value="1"/>
</dbReference>
<dbReference type="Pfam" id="PF00535">
    <property type="entry name" value="Glycos_transf_2"/>
    <property type="match status" value="1"/>
</dbReference>
<keyword evidence="3" id="KW-1185">Reference proteome</keyword>
<dbReference type="KEGG" id="pcam:HNE05_08230"/>
<gene>
    <name evidence="2" type="ORF">HNE05_08230</name>
</gene>
<dbReference type="RefSeq" id="WP_173206757.1">
    <property type="nucleotide sequence ID" value="NZ_CP053697.2"/>
</dbReference>
<evidence type="ECO:0000259" key="1">
    <source>
        <dbReference type="Pfam" id="PF00535"/>
    </source>
</evidence>
<dbReference type="CDD" id="cd04186">
    <property type="entry name" value="GT_2_like_c"/>
    <property type="match status" value="1"/>
</dbReference>
<dbReference type="EMBL" id="CP053697">
    <property type="protein sequence ID" value="QKE63351.1"/>
    <property type="molecule type" value="Genomic_DNA"/>
</dbReference>
<dbReference type="GO" id="GO:0016740">
    <property type="term" value="F:transferase activity"/>
    <property type="evidence" value="ECO:0007669"/>
    <property type="project" value="UniProtKB-KW"/>
</dbReference>
<dbReference type="InterPro" id="IPR001173">
    <property type="entry name" value="Glyco_trans_2-like"/>
</dbReference>
<accession>A0A6M8F7S8</accession>
<dbReference type="AlphaFoldDB" id="A0A6M8F7S8"/>
<protein>
    <submittedName>
        <fullName evidence="2">Glycosyltransferase family 2 protein</fullName>
    </submittedName>
</protein>
<evidence type="ECO:0000313" key="3">
    <source>
        <dbReference type="Proteomes" id="UP000501379"/>
    </source>
</evidence>
<name>A0A6M8F7S8_9GAMM</name>
<feature type="domain" description="Glycosyltransferase 2-like" evidence="1">
    <location>
        <begin position="6"/>
        <end position="175"/>
    </location>
</feature>
<dbReference type="InterPro" id="IPR029044">
    <property type="entry name" value="Nucleotide-diphossugar_trans"/>
</dbReference>
<sequence>MTSLCVSIVNYKTPQLVIECIDSLKRFAPSLAALEVVVVDNASGDDSLVRIAAAHADVRLIDAGANLGFAAGNNLALRECSSDYVLLLNSDALVVAGTLDGLLGALQDNPQVGAVSARVVNADDGEDQDYPCRFPTLTEMVRRALRGPQYPAQGQQAPVAMERLHGACMMLRGALLRDVGLLDDGFFMYDEDVDWCVRIRQQGWQLWLLPEVRVLHHGGKSSGRAPSGQRAAPQLSATALRMRYELRRSRYRLYRKHRALWEVCLLKLLTDLAMLAASVRPALHCLLPQRRAASLALLRSNFRVIALNPFGPEVSGHGV</sequence>
<organism evidence="2 3">
    <name type="scientific">Aquipseudomonas campi</name>
    <dbReference type="NCBI Taxonomy" id="2731681"/>
    <lineage>
        <taxon>Bacteria</taxon>
        <taxon>Pseudomonadati</taxon>
        <taxon>Pseudomonadota</taxon>
        <taxon>Gammaproteobacteria</taxon>
        <taxon>Pseudomonadales</taxon>
        <taxon>Pseudomonadaceae</taxon>
        <taxon>Aquipseudomonas</taxon>
    </lineage>
</organism>
<reference evidence="2" key="1">
    <citation type="submission" date="2020-07" db="EMBL/GenBank/DDBJ databases">
        <title>Nitrate ammonifying Pseudomonas campi sp. nov. isolated from German agricultural grassland.</title>
        <authorList>
            <person name="Timsy T."/>
            <person name="Ulrich A."/>
            <person name="Spanner T."/>
            <person name="Foesel B."/>
            <person name="Kolb S."/>
            <person name="Horn M.A."/>
            <person name="Behrendt U."/>
        </authorList>
    </citation>
    <scope>NUCLEOTIDE SEQUENCE</scope>
    <source>
        <strain evidence="2">S1-A32-2</strain>
    </source>
</reference>
<evidence type="ECO:0000313" key="2">
    <source>
        <dbReference type="EMBL" id="QKE63351.1"/>
    </source>
</evidence>